<evidence type="ECO:0000313" key="3">
    <source>
        <dbReference type="EMBL" id="RQG94227.1"/>
    </source>
</evidence>
<dbReference type="GO" id="GO:0016616">
    <property type="term" value="F:oxidoreductase activity, acting on the CH-OH group of donors, NAD or NADP as acceptor"/>
    <property type="evidence" value="ECO:0007669"/>
    <property type="project" value="TreeGrafter"/>
</dbReference>
<dbReference type="EMBL" id="REGA01000010">
    <property type="protein sequence ID" value="RQG94227.1"/>
    <property type="molecule type" value="Genomic_DNA"/>
</dbReference>
<comment type="similarity">
    <text evidence="1">Belongs to the short-chain dehydrogenases/reductases (SDR) family.</text>
</comment>
<dbReference type="Pfam" id="PF13561">
    <property type="entry name" value="adh_short_C2"/>
    <property type="match status" value="1"/>
</dbReference>
<dbReference type="PANTHER" id="PTHR42760">
    <property type="entry name" value="SHORT-CHAIN DEHYDROGENASES/REDUCTASES FAMILY MEMBER"/>
    <property type="match status" value="1"/>
</dbReference>
<sequence>MVTPMSSDRYEGKTVIVTGASSGIGRRIAQRFGREGANVVCASRSNEPHEGVHHDTDVSVPTEEWIRTETAGDATFVSTDVSDPDAVESMVEETVDTYGGIDVLVNNAGIYIEGDSQSTSVEDWRTLLGVDLDGTFFCCKFAIPHLKASEGAIVNVASVNATEGGSGPAYSAACAGRVNLTRDLAVELGHHGVTVNAVSPGYIKTPMQDYQDEASIERSREQTLLPHLGEPKEVADVVAFLASDEASYVHGANVPVDGGWSAHRV</sequence>
<organism evidence="3 4">
    <name type="scientific">Natrarchaeobius chitinivorans</name>
    <dbReference type="NCBI Taxonomy" id="1679083"/>
    <lineage>
        <taxon>Archaea</taxon>
        <taxon>Methanobacteriati</taxon>
        <taxon>Methanobacteriota</taxon>
        <taxon>Stenosarchaea group</taxon>
        <taxon>Halobacteria</taxon>
        <taxon>Halobacteriales</taxon>
        <taxon>Natrialbaceae</taxon>
        <taxon>Natrarchaeobius</taxon>
    </lineage>
</organism>
<reference evidence="3 4" key="1">
    <citation type="submission" date="2018-10" db="EMBL/GenBank/DDBJ databases">
        <title>Natrarchaeobius chitinivorans gen. nov., sp. nov., and Natrarchaeobius haloalkaliphilus sp. nov., alkaliphilic, chitin-utilizing haloarchaea from hypersaline alkaline lakes.</title>
        <authorList>
            <person name="Sorokin D.Y."/>
            <person name="Elcheninov A.G."/>
            <person name="Kostrikina N.A."/>
            <person name="Bale N.J."/>
            <person name="Sinninghe Damste J.S."/>
            <person name="Khijniak T.V."/>
            <person name="Kublanov I.V."/>
            <person name="Toshchakov S.V."/>
        </authorList>
    </citation>
    <scope>NUCLEOTIDE SEQUENCE [LARGE SCALE GENOMIC DNA]</scope>
    <source>
        <strain evidence="3 4">AArcht4T</strain>
    </source>
</reference>
<dbReference type="PRINTS" id="PR00080">
    <property type="entry name" value="SDRFAMILY"/>
</dbReference>
<dbReference type="InterPro" id="IPR036291">
    <property type="entry name" value="NAD(P)-bd_dom_sf"/>
</dbReference>
<keyword evidence="4" id="KW-1185">Reference proteome</keyword>
<name>A0A3N6LYP5_NATCH</name>
<dbReference type="Proteomes" id="UP000282323">
    <property type="component" value="Unassembled WGS sequence"/>
</dbReference>
<protein>
    <submittedName>
        <fullName evidence="3">SDR family oxidoreductase</fullName>
    </submittedName>
</protein>
<dbReference type="Gene3D" id="3.40.50.720">
    <property type="entry name" value="NAD(P)-binding Rossmann-like Domain"/>
    <property type="match status" value="1"/>
</dbReference>
<comment type="caution">
    <text evidence="3">The sequence shown here is derived from an EMBL/GenBank/DDBJ whole genome shotgun (WGS) entry which is preliminary data.</text>
</comment>
<dbReference type="GO" id="GO:0048038">
    <property type="term" value="F:quinone binding"/>
    <property type="evidence" value="ECO:0007669"/>
    <property type="project" value="TreeGrafter"/>
</dbReference>
<accession>A0A3N6LYP5</accession>
<dbReference type="AlphaFoldDB" id="A0A3N6LYP5"/>
<dbReference type="InterPro" id="IPR002347">
    <property type="entry name" value="SDR_fam"/>
</dbReference>
<dbReference type="FunFam" id="3.40.50.720:FF:000084">
    <property type="entry name" value="Short-chain dehydrogenase reductase"/>
    <property type="match status" value="1"/>
</dbReference>
<dbReference type="CDD" id="cd05233">
    <property type="entry name" value="SDR_c"/>
    <property type="match status" value="1"/>
</dbReference>
<gene>
    <name evidence="3" type="ORF">EA473_12715</name>
</gene>
<dbReference type="GO" id="GO:0006633">
    <property type="term" value="P:fatty acid biosynthetic process"/>
    <property type="evidence" value="ECO:0007669"/>
    <property type="project" value="TreeGrafter"/>
</dbReference>
<dbReference type="PRINTS" id="PR00081">
    <property type="entry name" value="GDHRDH"/>
</dbReference>
<evidence type="ECO:0000313" key="4">
    <source>
        <dbReference type="Proteomes" id="UP000282323"/>
    </source>
</evidence>
<keyword evidence="2" id="KW-0560">Oxidoreductase</keyword>
<evidence type="ECO:0000256" key="2">
    <source>
        <dbReference type="ARBA" id="ARBA00023002"/>
    </source>
</evidence>
<evidence type="ECO:0000256" key="1">
    <source>
        <dbReference type="ARBA" id="ARBA00006484"/>
    </source>
</evidence>
<proteinExistence type="inferred from homology"/>
<dbReference type="PANTHER" id="PTHR42760:SF133">
    <property type="entry name" value="3-OXOACYL-[ACYL-CARRIER-PROTEIN] REDUCTASE"/>
    <property type="match status" value="1"/>
</dbReference>
<dbReference type="SUPFAM" id="SSF51735">
    <property type="entry name" value="NAD(P)-binding Rossmann-fold domains"/>
    <property type="match status" value="1"/>
</dbReference>